<accession>A0A934IZ68</accession>
<keyword evidence="2" id="KW-0489">Methyltransferase</keyword>
<sequence length="263" mass="28183">MTSITQGMGAQYADSSRLAARARIHQFGHAPVPWFPWVAGHLQVGPGVRILDVGCGPAWFWPQAIEVIAPGAALTLFDQSQGMVDEALERCRDLPLASVEGCRGDAEALPFPDASFDAVIAMHMLYHVPDQAKAIAEFHRVLKPGGCCLVTTNDVDDMLELYRMTAVFGSDPVNPAGAAFGFERGETLMLEQFGNVVLHVHPQTMRVTDPDVVYLALTSYPPGDSAPPDQQAAFREAIDAAFTAGGGGIDVTRRVGVLVSLKP</sequence>
<dbReference type="Gene3D" id="3.40.50.150">
    <property type="entry name" value="Vaccinia Virus protein VP39"/>
    <property type="match status" value="1"/>
</dbReference>
<evidence type="ECO:0000313" key="3">
    <source>
        <dbReference type="Proteomes" id="UP000602124"/>
    </source>
</evidence>
<evidence type="ECO:0000313" key="2">
    <source>
        <dbReference type="EMBL" id="MBJ3785413.1"/>
    </source>
</evidence>
<reference evidence="2" key="1">
    <citation type="submission" date="2020-12" db="EMBL/GenBank/DDBJ databases">
        <title>Devosia sp. MSA67 isolated from Mo River.</title>
        <authorList>
            <person name="Ma F."/>
            <person name="Zi Z."/>
        </authorList>
    </citation>
    <scope>NUCLEOTIDE SEQUENCE</scope>
    <source>
        <strain evidence="2">MSA67</strain>
    </source>
</reference>
<dbReference type="CDD" id="cd02440">
    <property type="entry name" value="AdoMet_MTases"/>
    <property type="match status" value="1"/>
</dbReference>
<dbReference type="RefSeq" id="WP_198876592.1">
    <property type="nucleotide sequence ID" value="NZ_JAEKMH010000002.1"/>
</dbReference>
<proteinExistence type="predicted"/>
<protein>
    <submittedName>
        <fullName evidence="2">Methyltransferase domain-containing protein</fullName>
    </submittedName>
</protein>
<dbReference type="GO" id="GO:0032259">
    <property type="term" value="P:methylation"/>
    <property type="evidence" value="ECO:0007669"/>
    <property type="project" value="UniProtKB-KW"/>
</dbReference>
<dbReference type="InterPro" id="IPR029063">
    <property type="entry name" value="SAM-dependent_MTases_sf"/>
</dbReference>
<dbReference type="Proteomes" id="UP000602124">
    <property type="component" value="Unassembled WGS sequence"/>
</dbReference>
<dbReference type="AlphaFoldDB" id="A0A934IZ68"/>
<dbReference type="EMBL" id="JAEKMH010000002">
    <property type="protein sequence ID" value="MBJ3785413.1"/>
    <property type="molecule type" value="Genomic_DNA"/>
</dbReference>
<gene>
    <name evidence="2" type="ORF">JEQ47_11820</name>
</gene>
<organism evidence="2 3">
    <name type="scientific">Devosia sediminis</name>
    <dbReference type="NCBI Taxonomy" id="2798801"/>
    <lineage>
        <taxon>Bacteria</taxon>
        <taxon>Pseudomonadati</taxon>
        <taxon>Pseudomonadota</taxon>
        <taxon>Alphaproteobacteria</taxon>
        <taxon>Hyphomicrobiales</taxon>
        <taxon>Devosiaceae</taxon>
        <taxon>Devosia</taxon>
    </lineage>
</organism>
<dbReference type="GO" id="GO:0008757">
    <property type="term" value="F:S-adenosylmethionine-dependent methyltransferase activity"/>
    <property type="evidence" value="ECO:0007669"/>
    <property type="project" value="InterPro"/>
</dbReference>
<dbReference type="SUPFAM" id="SSF53335">
    <property type="entry name" value="S-adenosyl-L-methionine-dependent methyltransferases"/>
    <property type="match status" value="1"/>
</dbReference>
<keyword evidence="3" id="KW-1185">Reference proteome</keyword>
<dbReference type="InterPro" id="IPR013216">
    <property type="entry name" value="Methyltransf_11"/>
</dbReference>
<dbReference type="Pfam" id="PF08241">
    <property type="entry name" value="Methyltransf_11"/>
    <property type="match status" value="1"/>
</dbReference>
<keyword evidence="2" id="KW-0808">Transferase</keyword>
<feature type="domain" description="Methyltransferase type 11" evidence="1">
    <location>
        <begin position="51"/>
        <end position="149"/>
    </location>
</feature>
<comment type="caution">
    <text evidence="2">The sequence shown here is derived from an EMBL/GenBank/DDBJ whole genome shotgun (WGS) entry which is preliminary data.</text>
</comment>
<dbReference type="PANTHER" id="PTHR43591">
    <property type="entry name" value="METHYLTRANSFERASE"/>
    <property type="match status" value="1"/>
</dbReference>
<evidence type="ECO:0000259" key="1">
    <source>
        <dbReference type="Pfam" id="PF08241"/>
    </source>
</evidence>
<name>A0A934IZ68_9HYPH</name>